<reference evidence="1 2" key="1">
    <citation type="submission" date="2023-07" db="EMBL/GenBank/DDBJ databases">
        <title>Genomic Encyclopedia of Type Strains, Phase IV (KMG-IV): sequencing the most valuable type-strain genomes for metagenomic binning, comparative biology and taxonomic classification.</title>
        <authorList>
            <person name="Goeker M."/>
        </authorList>
    </citation>
    <scope>NUCLEOTIDE SEQUENCE [LARGE SCALE GENOMIC DNA]</scope>
    <source>
        <strain evidence="1 2">DSM 1111</strain>
    </source>
</reference>
<protein>
    <submittedName>
        <fullName evidence="1">Uncharacterized protein</fullName>
    </submittedName>
</protein>
<evidence type="ECO:0000313" key="1">
    <source>
        <dbReference type="EMBL" id="MDQ0422383.1"/>
    </source>
</evidence>
<evidence type="ECO:0000313" key="2">
    <source>
        <dbReference type="Proteomes" id="UP001238496"/>
    </source>
</evidence>
<name>A0ABU0GAQ6_9HYPH</name>
<comment type="caution">
    <text evidence="1">The sequence shown here is derived from an EMBL/GenBank/DDBJ whole genome shotgun (WGS) entry which is preliminary data.</text>
</comment>
<proteinExistence type="predicted"/>
<gene>
    <name evidence="1" type="ORF">J2045_003431</name>
</gene>
<organism evidence="1 2">
    <name type="scientific">Peteryoungia aggregata LMG 23059</name>
    <dbReference type="NCBI Taxonomy" id="1368425"/>
    <lineage>
        <taxon>Bacteria</taxon>
        <taxon>Pseudomonadati</taxon>
        <taxon>Pseudomonadota</taxon>
        <taxon>Alphaproteobacteria</taxon>
        <taxon>Hyphomicrobiales</taxon>
        <taxon>Rhizobiaceae</taxon>
        <taxon>Peteryoungia</taxon>
    </lineage>
</organism>
<dbReference type="EMBL" id="JAUSUW010000010">
    <property type="protein sequence ID" value="MDQ0422383.1"/>
    <property type="molecule type" value="Genomic_DNA"/>
</dbReference>
<sequence>MAFAVTDDHARQEQVYVWLGNDPEPWTIRRDVTRTHVQASDRKAMFVGAEAYTEAGGSIIGDLFAEDRAGERRRVDAYRMVAAPVA</sequence>
<keyword evidence="2" id="KW-1185">Reference proteome</keyword>
<accession>A0ABU0GAQ6</accession>
<dbReference type="Proteomes" id="UP001238496">
    <property type="component" value="Unassembled WGS sequence"/>
</dbReference>